<sequence length="324" mass="34760">MHRFLRTLAAFVAVVGLSVGVSGTAVAAPSVAELERQIDAAWNKLEPIIEQYNMVHGQLAVNKTKVAALNKRLGPLELQIRLSSAQLNDAAAAMYMGGQVSRLNALLSAPTPVDFADKMTMLEFLAKTEQEQIAGVVVLRDKYAADKAKLDALVTELASQDAALSAQKKSIEKQITALQKLRQQAYGSSGASGKLKPVACPVDYLGGPGGTAAKKACSLIGKPYIWGAAGPSGYDCSGLTLTAWKAAGVTLRHYTKWQWEDNKPVSRADLRPGDLVFFFSDLHHMGIYVGGGWMVHAPTTGDFVRMAKIDSAYLPIAGYRRVPT</sequence>
<proteinExistence type="inferred from homology"/>
<dbReference type="SUPFAM" id="SSF54001">
    <property type="entry name" value="Cysteine proteinases"/>
    <property type="match status" value="1"/>
</dbReference>
<evidence type="ECO:0000256" key="1">
    <source>
        <dbReference type="ARBA" id="ARBA00007074"/>
    </source>
</evidence>
<keyword evidence="2" id="KW-0645">Protease</keyword>
<comment type="caution">
    <text evidence="7">The sequence shown here is derived from an EMBL/GenBank/DDBJ whole genome shotgun (WGS) entry which is preliminary data.</text>
</comment>
<dbReference type="InterPro" id="IPR038765">
    <property type="entry name" value="Papain-like_cys_pep_sf"/>
</dbReference>
<dbReference type="EMBL" id="JBHSAY010000020">
    <property type="protein sequence ID" value="MFC4135205.1"/>
    <property type="molecule type" value="Genomic_DNA"/>
</dbReference>
<feature type="domain" description="NlpC/P60" evidence="6">
    <location>
        <begin position="206"/>
        <end position="324"/>
    </location>
</feature>
<dbReference type="RefSeq" id="WP_253763082.1">
    <property type="nucleotide sequence ID" value="NZ_JAMZDZ010000001.1"/>
</dbReference>
<dbReference type="Pfam" id="PF00877">
    <property type="entry name" value="NLPC_P60"/>
    <property type="match status" value="1"/>
</dbReference>
<reference evidence="8" key="1">
    <citation type="journal article" date="2019" name="Int. J. Syst. Evol. Microbiol.">
        <title>The Global Catalogue of Microorganisms (GCM) 10K type strain sequencing project: providing services to taxonomists for standard genome sequencing and annotation.</title>
        <authorList>
            <consortium name="The Broad Institute Genomics Platform"/>
            <consortium name="The Broad Institute Genome Sequencing Center for Infectious Disease"/>
            <person name="Wu L."/>
            <person name="Ma J."/>
        </authorList>
    </citation>
    <scope>NUCLEOTIDE SEQUENCE [LARGE SCALE GENOMIC DNA]</scope>
    <source>
        <strain evidence="8">CGMCC 4.7289</strain>
    </source>
</reference>
<evidence type="ECO:0000256" key="3">
    <source>
        <dbReference type="ARBA" id="ARBA00022801"/>
    </source>
</evidence>
<protein>
    <submittedName>
        <fullName evidence="7">NlpC/P60 family protein</fullName>
    </submittedName>
</protein>
<dbReference type="PANTHER" id="PTHR47359">
    <property type="entry name" value="PEPTIDOGLYCAN DL-ENDOPEPTIDASE CWLO"/>
    <property type="match status" value="1"/>
</dbReference>
<organism evidence="7 8">
    <name type="scientific">Hamadaea flava</name>
    <dbReference type="NCBI Taxonomy" id="1742688"/>
    <lineage>
        <taxon>Bacteria</taxon>
        <taxon>Bacillati</taxon>
        <taxon>Actinomycetota</taxon>
        <taxon>Actinomycetes</taxon>
        <taxon>Micromonosporales</taxon>
        <taxon>Micromonosporaceae</taxon>
        <taxon>Hamadaea</taxon>
    </lineage>
</organism>
<dbReference type="Gene3D" id="6.10.250.3150">
    <property type="match status" value="1"/>
</dbReference>
<dbReference type="Proteomes" id="UP001595816">
    <property type="component" value="Unassembled WGS sequence"/>
</dbReference>
<name>A0ABV8LWS9_9ACTN</name>
<keyword evidence="8" id="KW-1185">Reference proteome</keyword>
<dbReference type="InterPro" id="IPR000064">
    <property type="entry name" value="NLP_P60_dom"/>
</dbReference>
<dbReference type="PANTHER" id="PTHR47359:SF3">
    <property type="entry name" value="NLP_P60 DOMAIN-CONTAINING PROTEIN-RELATED"/>
    <property type="match status" value="1"/>
</dbReference>
<accession>A0ABV8LWS9</accession>
<evidence type="ECO:0000256" key="2">
    <source>
        <dbReference type="ARBA" id="ARBA00022670"/>
    </source>
</evidence>
<keyword evidence="5" id="KW-0732">Signal</keyword>
<evidence type="ECO:0000313" key="8">
    <source>
        <dbReference type="Proteomes" id="UP001595816"/>
    </source>
</evidence>
<keyword evidence="3" id="KW-0378">Hydrolase</keyword>
<evidence type="ECO:0000256" key="4">
    <source>
        <dbReference type="ARBA" id="ARBA00022807"/>
    </source>
</evidence>
<dbReference type="Gene3D" id="3.90.1720.10">
    <property type="entry name" value="endopeptidase domain like (from Nostoc punctiforme)"/>
    <property type="match status" value="1"/>
</dbReference>
<dbReference type="InterPro" id="IPR051794">
    <property type="entry name" value="PG_Endopeptidase_C40"/>
</dbReference>
<evidence type="ECO:0000313" key="7">
    <source>
        <dbReference type="EMBL" id="MFC4135205.1"/>
    </source>
</evidence>
<keyword evidence="4" id="KW-0788">Thiol protease</keyword>
<gene>
    <name evidence="7" type="ORF">ACFOZ4_31725</name>
</gene>
<feature type="chain" id="PRO_5045770280" evidence="5">
    <location>
        <begin position="28"/>
        <end position="324"/>
    </location>
</feature>
<dbReference type="PROSITE" id="PS51935">
    <property type="entry name" value="NLPC_P60"/>
    <property type="match status" value="1"/>
</dbReference>
<comment type="similarity">
    <text evidence="1">Belongs to the peptidase C40 family.</text>
</comment>
<evidence type="ECO:0000256" key="5">
    <source>
        <dbReference type="SAM" id="SignalP"/>
    </source>
</evidence>
<feature type="signal peptide" evidence="5">
    <location>
        <begin position="1"/>
        <end position="27"/>
    </location>
</feature>
<evidence type="ECO:0000259" key="6">
    <source>
        <dbReference type="PROSITE" id="PS51935"/>
    </source>
</evidence>